<accession>A0ABY4TWI3</accession>
<dbReference type="SMART" id="SM00702">
    <property type="entry name" value="P4Hc"/>
    <property type="match status" value="1"/>
</dbReference>
<keyword evidence="3" id="KW-0847">Vitamin C</keyword>
<dbReference type="EMBL" id="CP098401">
    <property type="protein sequence ID" value="URW76698.1"/>
    <property type="molecule type" value="Genomic_DNA"/>
</dbReference>
<dbReference type="Pfam" id="PF13640">
    <property type="entry name" value="2OG-FeII_Oxy_3"/>
    <property type="match status" value="1"/>
</dbReference>
<gene>
    <name evidence="8" type="ORF">M9980_05690</name>
</gene>
<dbReference type="Gene3D" id="2.60.120.620">
    <property type="entry name" value="q2cbj1_9rhob like domain"/>
    <property type="match status" value="1"/>
</dbReference>
<evidence type="ECO:0000256" key="4">
    <source>
        <dbReference type="ARBA" id="ARBA00022964"/>
    </source>
</evidence>
<dbReference type="InterPro" id="IPR006620">
    <property type="entry name" value="Pro_4_hyd_alph"/>
</dbReference>
<evidence type="ECO:0000256" key="3">
    <source>
        <dbReference type="ARBA" id="ARBA00022896"/>
    </source>
</evidence>
<keyword evidence="2" id="KW-0479">Metal-binding</keyword>
<name>A0ABY4TWI3_9SPHN</name>
<keyword evidence="9" id="KW-1185">Reference proteome</keyword>
<evidence type="ECO:0000313" key="9">
    <source>
        <dbReference type="Proteomes" id="UP001055580"/>
    </source>
</evidence>
<proteinExistence type="predicted"/>
<dbReference type="InterPro" id="IPR005123">
    <property type="entry name" value="Oxoglu/Fe-dep_dioxygenase_dom"/>
</dbReference>
<protein>
    <submittedName>
        <fullName evidence="8">2OG-Fe(II) oxygenase</fullName>
    </submittedName>
</protein>
<evidence type="ECO:0000256" key="2">
    <source>
        <dbReference type="ARBA" id="ARBA00022723"/>
    </source>
</evidence>
<dbReference type="Proteomes" id="UP001055580">
    <property type="component" value="Chromosome"/>
</dbReference>
<comment type="cofactor">
    <cofactor evidence="1">
        <name>L-ascorbate</name>
        <dbReference type="ChEBI" id="CHEBI:38290"/>
    </cofactor>
</comment>
<feature type="domain" description="Fe2OG dioxygenase" evidence="7">
    <location>
        <begin position="111"/>
        <end position="220"/>
    </location>
</feature>
<dbReference type="InterPro" id="IPR045054">
    <property type="entry name" value="P4HA-like"/>
</dbReference>
<keyword evidence="6" id="KW-0408">Iron</keyword>
<dbReference type="InterPro" id="IPR044862">
    <property type="entry name" value="Pro_4_hyd_alph_FE2OG_OXY"/>
</dbReference>
<keyword evidence="5" id="KW-0560">Oxidoreductase</keyword>
<dbReference type="RefSeq" id="WP_250754337.1">
    <property type="nucleotide sequence ID" value="NZ_CP098401.1"/>
</dbReference>
<evidence type="ECO:0000256" key="1">
    <source>
        <dbReference type="ARBA" id="ARBA00001961"/>
    </source>
</evidence>
<evidence type="ECO:0000256" key="6">
    <source>
        <dbReference type="ARBA" id="ARBA00023004"/>
    </source>
</evidence>
<keyword evidence="4" id="KW-0223">Dioxygenase</keyword>
<dbReference type="PROSITE" id="PS51471">
    <property type="entry name" value="FE2OG_OXY"/>
    <property type="match status" value="1"/>
</dbReference>
<reference evidence="8" key="1">
    <citation type="submission" date="2022-05" db="EMBL/GenBank/DDBJ databases">
        <title>Sphingomonas sp. strain RMG20 Genome sequencing and assembly.</title>
        <authorList>
            <person name="Kim I."/>
        </authorList>
    </citation>
    <scope>NUCLEOTIDE SEQUENCE</scope>
    <source>
        <strain evidence="8">RMG20</strain>
    </source>
</reference>
<evidence type="ECO:0000313" key="8">
    <source>
        <dbReference type="EMBL" id="URW76698.1"/>
    </source>
</evidence>
<dbReference type="PANTHER" id="PTHR10869">
    <property type="entry name" value="PROLYL 4-HYDROXYLASE ALPHA SUBUNIT"/>
    <property type="match status" value="1"/>
</dbReference>
<sequence length="225" mass="25714">MTIALTNPDKPSPARARFGIDVGARLDAMPGVKRAKIDTAQVYYMADFVTDEECHGLCFLIDKGRRPSTLLSETQDSEFRTSESCDLHRYTPQVRRIDERIADLLGIPHAHGETMQGQRYAPGQQFRAHYDHFRSDMPYWPRMEAEGGQRTWTAMIYLSDVEEGGTTWFPQAGIRIPPRKRLLLAWNNMAADGSPNPFTLHEGTAVTKGTKYVITKWFREGHWLR</sequence>
<evidence type="ECO:0000259" key="7">
    <source>
        <dbReference type="PROSITE" id="PS51471"/>
    </source>
</evidence>
<dbReference type="PANTHER" id="PTHR10869:SF246">
    <property type="entry name" value="TRANSMEMBRANE PROLYL 4-HYDROXYLASE"/>
    <property type="match status" value="1"/>
</dbReference>
<organism evidence="8 9">
    <name type="scientific">Sphingomonas donggukensis</name>
    <dbReference type="NCBI Taxonomy" id="2949093"/>
    <lineage>
        <taxon>Bacteria</taxon>
        <taxon>Pseudomonadati</taxon>
        <taxon>Pseudomonadota</taxon>
        <taxon>Alphaproteobacteria</taxon>
        <taxon>Sphingomonadales</taxon>
        <taxon>Sphingomonadaceae</taxon>
        <taxon>Sphingomonas</taxon>
    </lineage>
</organism>
<evidence type="ECO:0000256" key="5">
    <source>
        <dbReference type="ARBA" id="ARBA00023002"/>
    </source>
</evidence>